<evidence type="ECO:0000256" key="5">
    <source>
        <dbReference type="ARBA" id="ARBA00023242"/>
    </source>
</evidence>
<comment type="caution">
    <text evidence="6">The sequence shown here is derived from an EMBL/GenBank/DDBJ whole genome shotgun (WGS) entry which is preliminary data.</text>
</comment>
<keyword evidence="2" id="KW-0902">Two-component regulatory system</keyword>
<reference evidence="6 7" key="1">
    <citation type="journal article" date="2023" name="G3 (Bethesda)">
        <title>A haplotype-resolved chromosome-scale genome for Quercus rubra L. provides insights into the genetics of adaptive traits for red oak species.</title>
        <authorList>
            <person name="Kapoor B."/>
            <person name="Jenkins J."/>
            <person name="Schmutz J."/>
            <person name="Zhebentyayeva T."/>
            <person name="Kuelheim C."/>
            <person name="Coggeshall M."/>
            <person name="Heim C."/>
            <person name="Lasky J.R."/>
            <person name="Leites L."/>
            <person name="Islam-Faridi N."/>
            <person name="Romero-Severson J."/>
            <person name="DeLeo V.L."/>
            <person name="Lucas S.M."/>
            <person name="Lazic D."/>
            <person name="Gailing O."/>
            <person name="Carlson J."/>
            <person name="Staton M."/>
        </authorList>
    </citation>
    <scope>NUCLEOTIDE SEQUENCE [LARGE SCALE GENOMIC DNA]</scope>
    <source>
        <strain evidence="6">Pseudo-F2</strain>
    </source>
</reference>
<dbReference type="InterPro" id="IPR009057">
    <property type="entry name" value="Homeodomain-like_sf"/>
</dbReference>
<keyword evidence="3" id="KW-0805">Transcription regulation</keyword>
<evidence type="ECO:0008006" key="8">
    <source>
        <dbReference type="Google" id="ProtNLM"/>
    </source>
</evidence>
<evidence type="ECO:0000313" key="6">
    <source>
        <dbReference type="EMBL" id="KAK4591107.1"/>
    </source>
</evidence>
<dbReference type="GO" id="GO:0009736">
    <property type="term" value="P:cytokinin-activated signaling pathway"/>
    <property type="evidence" value="ECO:0007669"/>
    <property type="project" value="InterPro"/>
</dbReference>
<dbReference type="InterPro" id="IPR006447">
    <property type="entry name" value="Myb_dom_plants"/>
</dbReference>
<dbReference type="SUPFAM" id="SSF52172">
    <property type="entry name" value="CheY-like"/>
    <property type="match status" value="1"/>
</dbReference>
<keyword evidence="7" id="KW-1185">Reference proteome</keyword>
<dbReference type="Gene3D" id="1.10.10.60">
    <property type="entry name" value="Homeodomain-like"/>
    <property type="match status" value="1"/>
</dbReference>
<keyword evidence="5" id="KW-0539">Nucleus</keyword>
<comment type="subcellular location">
    <subcellularLocation>
        <location evidence="1">Nucleus</location>
    </subcellularLocation>
</comment>
<gene>
    <name evidence="6" type="ORF">RGQ29_021341</name>
</gene>
<evidence type="ECO:0000313" key="7">
    <source>
        <dbReference type="Proteomes" id="UP001324115"/>
    </source>
</evidence>
<dbReference type="FunFam" id="1.10.10.60:FF:000007">
    <property type="entry name" value="Two-component response regulator"/>
    <property type="match status" value="1"/>
</dbReference>
<evidence type="ECO:0000256" key="3">
    <source>
        <dbReference type="ARBA" id="ARBA00023015"/>
    </source>
</evidence>
<keyword evidence="4" id="KW-0804">Transcription</keyword>
<name>A0AAN7FEG8_QUERU</name>
<dbReference type="GO" id="GO:0003677">
    <property type="term" value="F:DNA binding"/>
    <property type="evidence" value="ECO:0007669"/>
    <property type="project" value="InterPro"/>
</dbReference>
<dbReference type="Gene3D" id="3.40.50.2300">
    <property type="match status" value="1"/>
</dbReference>
<evidence type="ECO:0000256" key="1">
    <source>
        <dbReference type="ARBA" id="ARBA00004123"/>
    </source>
</evidence>
<dbReference type="EMBL" id="JAXUIC010000005">
    <property type="protein sequence ID" value="KAK4591107.1"/>
    <property type="molecule type" value="Genomic_DNA"/>
</dbReference>
<proteinExistence type="predicted"/>
<dbReference type="PANTHER" id="PTHR43874:SF67">
    <property type="entry name" value="TWO-COMPONENT RESPONSE REGULATOR ARR2"/>
    <property type="match status" value="1"/>
</dbReference>
<dbReference type="InterPro" id="IPR045279">
    <property type="entry name" value="ARR-like"/>
</dbReference>
<dbReference type="InterPro" id="IPR011006">
    <property type="entry name" value="CheY-like_superfamily"/>
</dbReference>
<organism evidence="6 7">
    <name type="scientific">Quercus rubra</name>
    <name type="common">Northern red oak</name>
    <name type="synonym">Quercus borealis</name>
    <dbReference type="NCBI Taxonomy" id="3512"/>
    <lineage>
        <taxon>Eukaryota</taxon>
        <taxon>Viridiplantae</taxon>
        <taxon>Streptophyta</taxon>
        <taxon>Embryophyta</taxon>
        <taxon>Tracheophyta</taxon>
        <taxon>Spermatophyta</taxon>
        <taxon>Magnoliopsida</taxon>
        <taxon>eudicotyledons</taxon>
        <taxon>Gunneridae</taxon>
        <taxon>Pentapetalae</taxon>
        <taxon>rosids</taxon>
        <taxon>fabids</taxon>
        <taxon>Fagales</taxon>
        <taxon>Fagaceae</taxon>
        <taxon>Quercus</taxon>
    </lineage>
</organism>
<dbReference type="GO" id="GO:0000160">
    <property type="term" value="P:phosphorelay signal transduction system"/>
    <property type="evidence" value="ECO:0007669"/>
    <property type="project" value="UniProtKB-KW"/>
</dbReference>
<protein>
    <recommendedName>
        <fullName evidence="8">Response regulatory domain-containing protein</fullName>
    </recommendedName>
</protein>
<evidence type="ECO:0000256" key="4">
    <source>
        <dbReference type="ARBA" id="ARBA00023163"/>
    </source>
</evidence>
<accession>A0AAN7FEG8</accession>
<dbReference type="NCBIfam" id="TIGR01557">
    <property type="entry name" value="myb_SHAQKYF"/>
    <property type="match status" value="1"/>
</dbReference>
<dbReference type="SUPFAM" id="SSF46689">
    <property type="entry name" value="Homeodomain-like"/>
    <property type="match status" value="1"/>
</dbReference>
<dbReference type="PANTHER" id="PTHR43874">
    <property type="entry name" value="TWO-COMPONENT RESPONSE REGULATOR"/>
    <property type="match status" value="1"/>
</dbReference>
<dbReference type="AlphaFoldDB" id="A0AAN7FEG8"/>
<dbReference type="Proteomes" id="UP001324115">
    <property type="component" value="Unassembled WGS sequence"/>
</dbReference>
<sequence length="385" mass="43495">MPLIGFLFSNFFSNLNGNSTSYPNHKYFAVTKCVRVEDASTLLRMKGSVFHIIIIEQCLLVVNEFELLRIGREMDLPVIVTFKDGQPNIVQWSLENGTCEYRLKPIPMSVLNMVSTCMFFKKDNKWAQVQQPTNNVSRVRNQRMSWTSDSHEKFVESVQKLGGIDKATPKKILQFLQSNLKGFEDVDREKIASHLQKYRESLKKIKKAQLRMLGYKDKDGTSSEHIRSRCQMEEHPPMTSVDQVLKTTVANEPDILSQQQQAPAAKNTQGFQSLTLPFETNLPTIGGSTSYGNQSNALMAQMDEAFSSEQMWNEFNGGQPFVYESFLNDIDASTNDISGDPGFFSINAPVLSPFRIDHGEHGFSSDGIFENFTGDVIAGEHFNNL</sequence>
<evidence type="ECO:0000256" key="2">
    <source>
        <dbReference type="ARBA" id="ARBA00023012"/>
    </source>
</evidence>
<dbReference type="GO" id="GO:0005634">
    <property type="term" value="C:nucleus"/>
    <property type="evidence" value="ECO:0007669"/>
    <property type="project" value="UniProtKB-SubCell"/>
</dbReference>